<dbReference type="AlphaFoldDB" id="J3MBF7"/>
<reference evidence="1" key="2">
    <citation type="submission" date="2013-04" db="UniProtKB">
        <authorList>
            <consortium name="EnsemblPlants"/>
        </authorList>
    </citation>
    <scope>IDENTIFICATION</scope>
</reference>
<evidence type="ECO:0000313" key="2">
    <source>
        <dbReference type="Proteomes" id="UP000006038"/>
    </source>
</evidence>
<dbReference type="HOGENOM" id="CLU_2929666_0_0_1"/>
<sequence>PPPPSSPPSLPPVHRVSQLSKVCRRNQILHHFYLSMDYKASNLDKFGQLLIVKFKGCLGVG</sequence>
<name>J3MBF7_ORYBR</name>
<proteinExistence type="predicted"/>
<protein>
    <submittedName>
        <fullName evidence="1">Uncharacterized protein</fullName>
    </submittedName>
</protein>
<evidence type="ECO:0000313" key="1">
    <source>
        <dbReference type="EnsemblPlants" id="OB06G13510.1"/>
    </source>
</evidence>
<organism evidence="1">
    <name type="scientific">Oryza brachyantha</name>
    <name type="common">malo sina</name>
    <dbReference type="NCBI Taxonomy" id="4533"/>
    <lineage>
        <taxon>Eukaryota</taxon>
        <taxon>Viridiplantae</taxon>
        <taxon>Streptophyta</taxon>
        <taxon>Embryophyta</taxon>
        <taxon>Tracheophyta</taxon>
        <taxon>Spermatophyta</taxon>
        <taxon>Magnoliopsida</taxon>
        <taxon>Liliopsida</taxon>
        <taxon>Poales</taxon>
        <taxon>Poaceae</taxon>
        <taxon>BOP clade</taxon>
        <taxon>Oryzoideae</taxon>
        <taxon>Oryzeae</taxon>
        <taxon>Oryzinae</taxon>
        <taxon>Oryza</taxon>
    </lineage>
</organism>
<accession>J3MBF7</accession>
<dbReference type="Gramene" id="OB06G13510.1">
    <property type="protein sequence ID" value="OB06G13510.1"/>
    <property type="gene ID" value="OB06G13510"/>
</dbReference>
<dbReference type="Proteomes" id="UP000006038">
    <property type="component" value="Chromosome 6"/>
</dbReference>
<reference evidence="1" key="1">
    <citation type="journal article" date="2013" name="Nat. Commun.">
        <title>Whole-genome sequencing of Oryza brachyantha reveals mechanisms underlying Oryza genome evolution.</title>
        <authorList>
            <person name="Chen J."/>
            <person name="Huang Q."/>
            <person name="Gao D."/>
            <person name="Wang J."/>
            <person name="Lang Y."/>
            <person name="Liu T."/>
            <person name="Li B."/>
            <person name="Bai Z."/>
            <person name="Luis Goicoechea J."/>
            <person name="Liang C."/>
            <person name="Chen C."/>
            <person name="Zhang W."/>
            <person name="Sun S."/>
            <person name="Liao Y."/>
            <person name="Zhang X."/>
            <person name="Yang L."/>
            <person name="Song C."/>
            <person name="Wang M."/>
            <person name="Shi J."/>
            <person name="Liu G."/>
            <person name="Liu J."/>
            <person name="Zhou H."/>
            <person name="Zhou W."/>
            <person name="Yu Q."/>
            <person name="An N."/>
            <person name="Chen Y."/>
            <person name="Cai Q."/>
            <person name="Wang B."/>
            <person name="Liu B."/>
            <person name="Min J."/>
            <person name="Huang Y."/>
            <person name="Wu H."/>
            <person name="Li Z."/>
            <person name="Zhang Y."/>
            <person name="Yin Y."/>
            <person name="Song W."/>
            <person name="Jiang J."/>
            <person name="Jackson S.A."/>
            <person name="Wing R.A."/>
            <person name="Wang J."/>
            <person name="Chen M."/>
        </authorList>
    </citation>
    <scope>NUCLEOTIDE SEQUENCE [LARGE SCALE GENOMIC DNA]</scope>
    <source>
        <strain evidence="1">cv. IRGC 101232</strain>
    </source>
</reference>
<dbReference type="EnsemblPlants" id="OB06G13510.1">
    <property type="protein sequence ID" value="OB06G13510.1"/>
    <property type="gene ID" value="OB06G13510"/>
</dbReference>
<keyword evidence="2" id="KW-1185">Reference proteome</keyword>